<protein>
    <submittedName>
        <fullName evidence="3">GTP pyrophosphokinase family protein</fullName>
    </submittedName>
</protein>
<accession>A0A7X2P2Y7</accession>
<dbReference type="Proteomes" id="UP000440513">
    <property type="component" value="Unassembled WGS sequence"/>
</dbReference>
<comment type="caution">
    <text evidence="3">The sequence shown here is derived from an EMBL/GenBank/DDBJ whole genome shotgun (WGS) entry which is preliminary data.</text>
</comment>
<dbReference type="PANTHER" id="PTHR47837">
    <property type="entry name" value="GTP PYROPHOSPHOKINASE YJBM"/>
    <property type="match status" value="1"/>
</dbReference>
<dbReference type="GO" id="GO:0016301">
    <property type="term" value="F:kinase activity"/>
    <property type="evidence" value="ECO:0007669"/>
    <property type="project" value="UniProtKB-KW"/>
</dbReference>
<evidence type="ECO:0000256" key="1">
    <source>
        <dbReference type="ARBA" id="ARBA00004976"/>
    </source>
</evidence>
<dbReference type="SUPFAM" id="SSF81301">
    <property type="entry name" value="Nucleotidyltransferase"/>
    <property type="match status" value="1"/>
</dbReference>
<name>A0A7X2P2Y7_9FIRM</name>
<feature type="domain" description="RelA/SpoT" evidence="2">
    <location>
        <begin position="45"/>
        <end position="166"/>
    </location>
</feature>
<gene>
    <name evidence="3" type="ORF">FYJ57_06795</name>
</gene>
<comment type="pathway">
    <text evidence="1">Purine metabolism; ppGpp biosynthesis; ppGpp from GTP: step 1/2.</text>
</comment>
<sequence length="275" mass="32339">MEIQLWREILSPYEQAVTELVEKFQHLSLEHRERGLYSPIEQVTGRVKSITSILEKMKRKNIPFEEMEEQVEDIAGIRIICQFVEDIQRVSDLIAGRSDMEIKCIKDYIAHQKESGYRSYHLVIYYHVETLNGPKKIQAEIQIRTMAMNFWATIEHSLQYKYKTNIPPYVKERLANAAQAIIALDGEMSSVRNEIMNAQNSSLMQRNLVMDILQNIENLYQKSNRREVEKIQDEFYRIYASNDLQQLKRFHQQLDIIAEGYCAQAVTSEGWDQNL</sequence>
<evidence type="ECO:0000313" key="3">
    <source>
        <dbReference type="EMBL" id="MST66446.1"/>
    </source>
</evidence>
<dbReference type="AlphaFoldDB" id="A0A7X2P2Y7"/>
<dbReference type="InterPro" id="IPR043519">
    <property type="entry name" value="NT_sf"/>
</dbReference>
<dbReference type="Gene3D" id="1.10.287.860">
    <property type="entry name" value="Nucleotidyltransferase"/>
    <property type="match status" value="1"/>
</dbReference>
<keyword evidence="4" id="KW-1185">Reference proteome</keyword>
<dbReference type="SMART" id="SM00954">
    <property type="entry name" value="RelA_SpoT"/>
    <property type="match status" value="1"/>
</dbReference>
<evidence type="ECO:0000313" key="4">
    <source>
        <dbReference type="Proteomes" id="UP000440513"/>
    </source>
</evidence>
<evidence type="ECO:0000259" key="2">
    <source>
        <dbReference type="SMART" id="SM00954"/>
    </source>
</evidence>
<dbReference type="Gene3D" id="3.30.460.10">
    <property type="entry name" value="Beta Polymerase, domain 2"/>
    <property type="match status" value="1"/>
</dbReference>
<dbReference type="UniPathway" id="UPA00908">
    <property type="reaction ID" value="UER00884"/>
</dbReference>
<dbReference type="RefSeq" id="WP_022171763.1">
    <property type="nucleotide sequence ID" value="NZ_JBQHQP010000001.1"/>
</dbReference>
<reference evidence="3 4" key="1">
    <citation type="submission" date="2019-08" db="EMBL/GenBank/DDBJ databases">
        <title>In-depth cultivation of the pig gut microbiome towards novel bacterial diversity and tailored functional studies.</title>
        <authorList>
            <person name="Wylensek D."/>
            <person name="Hitch T.C.A."/>
            <person name="Clavel T."/>
        </authorList>
    </citation>
    <scope>NUCLEOTIDE SEQUENCE [LARGE SCALE GENOMIC DNA]</scope>
    <source>
        <strain evidence="3 4">BSM-380-WT-5A</strain>
    </source>
</reference>
<dbReference type="InterPro" id="IPR007685">
    <property type="entry name" value="RelA_SpoT"/>
</dbReference>
<keyword evidence="3" id="KW-0418">Kinase</keyword>
<dbReference type="PANTHER" id="PTHR47837:SF2">
    <property type="entry name" value="GTP PYROPHOSPHOKINASE YWAC"/>
    <property type="match status" value="1"/>
</dbReference>
<dbReference type="EMBL" id="VUMS01000010">
    <property type="protein sequence ID" value="MST66446.1"/>
    <property type="molecule type" value="Genomic_DNA"/>
</dbReference>
<organism evidence="3 4">
    <name type="scientific">Oliverpabstia intestinalis</name>
    <dbReference type="NCBI Taxonomy" id="2606633"/>
    <lineage>
        <taxon>Bacteria</taxon>
        <taxon>Bacillati</taxon>
        <taxon>Bacillota</taxon>
        <taxon>Clostridia</taxon>
        <taxon>Lachnospirales</taxon>
        <taxon>Lachnospiraceae</taxon>
        <taxon>Oliverpabstia</taxon>
    </lineage>
</organism>
<dbReference type="InterPro" id="IPR052366">
    <property type="entry name" value="GTP_Pyrophosphokinase"/>
</dbReference>
<keyword evidence="3" id="KW-0808">Transferase</keyword>
<proteinExistence type="predicted"/>
<dbReference type="CDD" id="cd05399">
    <property type="entry name" value="NT_Rel-Spo_like"/>
    <property type="match status" value="1"/>
</dbReference>
<dbReference type="Pfam" id="PF04607">
    <property type="entry name" value="RelA_SpoT"/>
    <property type="match status" value="1"/>
</dbReference>
<dbReference type="GO" id="GO:0015970">
    <property type="term" value="P:guanosine tetraphosphate biosynthetic process"/>
    <property type="evidence" value="ECO:0007669"/>
    <property type="project" value="UniProtKB-UniPathway"/>
</dbReference>